<dbReference type="InterPro" id="IPR042070">
    <property type="entry name" value="PucR_C-HTH_sf"/>
</dbReference>
<dbReference type="InterPro" id="IPR004096">
    <property type="entry name" value="V4R"/>
</dbReference>
<dbReference type="Pfam" id="PF17853">
    <property type="entry name" value="GGDEF_2"/>
    <property type="match status" value="1"/>
</dbReference>
<dbReference type="InterPro" id="IPR025736">
    <property type="entry name" value="PucR_C-HTH_dom"/>
</dbReference>
<dbReference type="InterPro" id="IPR051448">
    <property type="entry name" value="CdaR-like_regulators"/>
</dbReference>
<feature type="domain" description="4-vinyl reductase 4VR" evidence="2">
    <location>
        <begin position="117"/>
        <end position="179"/>
    </location>
</feature>
<organism evidence="3 4">
    <name type="scientific">Niallia oryzisoli</name>
    <dbReference type="NCBI Taxonomy" id="1737571"/>
    <lineage>
        <taxon>Bacteria</taxon>
        <taxon>Bacillati</taxon>
        <taxon>Bacillota</taxon>
        <taxon>Bacilli</taxon>
        <taxon>Bacillales</taxon>
        <taxon>Bacillaceae</taxon>
        <taxon>Niallia</taxon>
    </lineage>
</organism>
<gene>
    <name evidence="3" type="ORF">R4Z09_04345</name>
</gene>
<accession>A0ABZ2CGV3</accession>
<evidence type="ECO:0000259" key="2">
    <source>
        <dbReference type="SMART" id="SM00989"/>
    </source>
</evidence>
<reference evidence="3 4" key="1">
    <citation type="submission" date="2023-10" db="EMBL/GenBank/DDBJ databases">
        <title>Niallia locisalis sp.nov. isolated from a salt pond sample.</title>
        <authorList>
            <person name="Li X.-J."/>
            <person name="Dong L."/>
        </authorList>
    </citation>
    <scope>NUCLEOTIDE SEQUENCE [LARGE SCALE GENOMIC DNA]</scope>
    <source>
        <strain evidence="3 4">DSM 29761</strain>
    </source>
</reference>
<dbReference type="Gene3D" id="3.30.1380.20">
    <property type="entry name" value="Trafficking protein particle complex subunit 3"/>
    <property type="match status" value="1"/>
</dbReference>
<dbReference type="SMART" id="SM00989">
    <property type="entry name" value="V4R"/>
    <property type="match status" value="1"/>
</dbReference>
<dbReference type="RefSeq" id="WP_338451142.1">
    <property type="nucleotide sequence ID" value="NZ_CP137640.1"/>
</dbReference>
<dbReference type="EMBL" id="CP137640">
    <property type="protein sequence ID" value="WVX82238.1"/>
    <property type="molecule type" value="Genomic_DNA"/>
</dbReference>
<dbReference type="InterPro" id="IPR010523">
    <property type="entry name" value="XylR_N"/>
</dbReference>
<evidence type="ECO:0000313" key="4">
    <source>
        <dbReference type="Proteomes" id="UP001357223"/>
    </source>
</evidence>
<comment type="similarity">
    <text evidence="1">Belongs to the CdaR family.</text>
</comment>
<proteinExistence type="inferred from homology"/>
<dbReference type="PANTHER" id="PTHR33744:SF1">
    <property type="entry name" value="DNA-BINDING TRANSCRIPTIONAL ACTIVATOR ADER"/>
    <property type="match status" value="1"/>
</dbReference>
<dbReference type="Pfam" id="PF02830">
    <property type="entry name" value="V4R"/>
    <property type="match status" value="1"/>
</dbReference>
<evidence type="ECO:0000313" key="3">
    <source>
        <dbReference type="EMBL" id="WVX82238.1"/>
    </source>
</evidence>
<dbReference type="Pfam" id="PF13556">
    <property type="entry name" value="HTH_30"/>
    <property type="match status" value="1"/>
</dbReference>
<name>A0ABZ2CGV3_9BACI</name>
<evidence type="ECO:0000256" key="1">
    <source>
        <dbReference type="ARBA" id="ARBA00006754"/>
    </source>
</evidence>
<dbReference type="Pfam" id="PF06505">
    <property type="entry name" value="XylR_N"/>
    <property type="match status" value="1"/>
</dbReference>
<dbReference type="InterPro" id="IPR024096">
    <property type="entry name" value="NO_sig/Golgi_transp_ligand-bd"/>
</dbReference>
<keyword evidence="4" id="KW-1185">Reference proteome</keyword>
<protein>
    <submittedName>
        <fullName evidence="3">XylR N-terminal domain-containing protein</fullName>
    </submittedName>
</protein>
<dbReference type="SUPFAM" id="SSF111126">
    <property type="entry name" value="Ligand-binding domain in the NO signalling and Golgi transport"/>
    <property type="match status" value="1"/>
</dbReference>
<sequence length="634" mass="72699">MVASGLHLEQLYNVPGKRIKNVSLDRMLTIPASALGTLRQELTETIGLERAKGFLLRYGWHCGISDAEKIKKMNWDNQKELLRAGPKLHILHGYLEETQEVAVEVDFSAQTIDHEAIWKSSYEAEEYLKMFGKSDKPVCHTLVGYASGYLTTILGKKVIAKEVECMAMGHKHCRAVCHTIEEWDGEVDEELKYYESNSIIDELDNTFKKLKTERDNLSKFYEAHHILTKEVLRESNLSSIAKALYKISELPVFIVNEEMNSLATAGAAGEDIACFTDNLKNIQNSLNGLGEINKSTNLELSDDMYILITPIYLNKKIVGYCSFLYRDHVPQEVDQLFLEQGSIACSLYLMNERTRIMTEQQIQGNLLDDLLANRISEDELRKKAFYIEFQLEGPYFMIGLSKPKESLEGTDEYSALHELTSDISLFLKDRKINALLGEKWGHIVILLSEGLQLNSSKNKNGFCQSLIDYCSRKYPEYQLKAGISSSIERIEEAAQLFDECQSALKVANDRRKFVFFDSLGIEGVMYHMKNVKPIEKFIKKKLGNLIKEDKFKDMELTRTLYCYLSNGSNLYKTARMMSLSISGLRYRLRKINEILETDINNPKVGYQIYLALQFFIYWGEIDLEATEDLNIDEY</sequence>
<dbReference type="PANTHER" id="PTHR33744">
    <property type="entry name" value="CARBOHYDRATE DIACID REGULATOR"/>
    <property type="match status" value="1"/>
</dbReference>
<dbReference type="Gene3D" id="1.10.10.2840">
    <property type="entry name" value="PucR C-terminal helix-turn-helix domain"/>
    <property type="match status" value="1"/>
</dbReference>
<dbReference type="InterPro" id="IPR041522">
    <property type="entry name" value="CdaR_GGDEF"/>
</dbReference>
<dbReference type="Proteomes" id="UP001357223">
    <property type="component" value="Chromosome"/>
</dbReference>